<keyword evidence="2" id="KW-1185">Reference proteome</keyword>
<reference evidence="1" key="1">
    <citation type="submission" date="2022-08" db="EMBL/GenBank/DDBJ databases">
        <title>Genome Sequence of Lecanicillium fungicola.</title>
        <authorList>
            <person name="Buettner E."/>
        </authorList>
    </citation>
    <scope>NUCLEOTIDE SEQUENCE</scope>
    <source>
        <strain evidence="1">Babe33</strain>
    </source>
</reference>
<proteinExistence type="predicted"/>
<name>A0ACC1NTV8_9HYPO</name>
<accession>A0ACC1NTV8</accession>
<protein>
    <submittedName>
        <fullName evidence="1">Uncharacterized protein</fullName>
    </submittedName>
</protein>
<sequence>MAVTYTKLFIDGKWVSGTAGKTFPVINPATEEKITEVAEADDDDVDVAYTAANKAFSAWRDFSAWERINRCLKLAELIEENIDRLAQLDCISMGMPINLCRTLIHRGIEEIKYTAGLTHDITGETSINTPGFLSFTLRQPLGACAAIIPWNVPAFMWIHKVIPCVVAGNTIVLKSSEKSPLSALLLAHLSHEAGFPPGVINVISGFGKTGAALASHHGFRRISFTGSTAAGKAVLEAAAKSNMKRVSVECGGKHPAIIFHDADIKDAAKSTAVNLQLNSGQACVANSRIYVQTGIYSQFIEEFIKIFTNVKMGSPLDPTTTFGPLVDKKQFDHVLRLIDEAKESGANPITGGGRATELGYFVQPTIFTDIPKGANLLRTEVFGPVAAIVQFETEEEVIALANDSEYGLSASVYTRDVSRGIRIAKAVEAGTIGINAASHENAYNMPFGGWKQSGIGREKGKSGLEEWYEIKAVNIKHTV</sequence>
<evidence type="ECO:0000313" key="1">
    <source>
        <dbReference type="EMBL" id="KAJ2982558.1"/>
    </source>
</evidence>
<evidence type="ECO:0000313" key="2">
    <source>
        <dbReference type="Proteomes" id="UP001143910"/>
    </source>
</evidence>
<dbReference type="EMBL" id="JANJQO010000070">
    <property type="protein sequence ID" value="KAJ2982558.1"/>
    <property type="molecule type" value="Genomic_DNA"/>
</dbReference>
<dbReference type="Proteomes" id="UP001143910">
    <property type="component" value="Unassembled WGS sequence"/>
</dbReference>
<gene>
    <name evidence="1" type="ORF">NQ176_g1304</name>
</gene>
<organism evidence="1 2">
    <name type="scientific">Zarea fungicola</name>
    <dbReference type="NCBI Taxonomy" id="93591"/>
    <lineage>
        <taxon>Eukaryota</taxon>
        <taxon>Fungi</taxon>
        <taxon>Dikarya</taxon>
        <taxon>Ascomycota</taxon>
        <taxon>Pezizomycotina</taxon>
        <taxon>Sordariomycetes</taxon>
        <taxon>Hypocreomycetidae</taxon>
        <taxon>Hypocreales</taxon>
        <taxon>Cordycipitaceae</taxon>
        <taxon>Zarea</taxon>
    </lineage>
</organism>
<comment type="caution">
    <text evidence="1">The sequence shown here is derived from an EMBL/GenBank/DDBJ whole genome shotgun (WGS) entry which is preliminary data.</text>
</comment>